<feature type="transmembrane region" description="Helical" evidence="10">
    <location>
        <begin position="426"/>
        <end position="447"/>
    </location>
</feature>
<dbReference type="AlphaFoldDB" id="A0A926EY18"/>
<dbReference type="PANTHER" id="PTHR30046:SF0">
    <property type="entry name" value="FLAGELLAR M-RING PROTEIN"/>
    <property type="match status" value="1"/>
</dbReference>
<dbReference type="RefSeq" id="WP_262429774.1">
    <property type="nucleotide sequence ID" value="NZ_JACRTG010000018.1"/>
</dbReference>
<dbReference type="GO" id="GO:0005886">
    <property type="term" value="C:plasma membrane"/>
    <property type="evidence" value="ECO:0007669"/>
    <property type="project" value="UniProtKB-SubCell"/>
</dbReference>
<reference evidence="13" key="1">
    <citation type="submission" date="2020-08" db="EMBL/GenBank/DDBJ databases">
        <title>Genome public.</title>
        <authorList>
            <person name="Liu C."/>
            <person name="Sun Q."/>
        </authorList>
    </citation>
    <scope>NUCLEOTIDE SEQUENCE</scope>
    <source>
        <strain evidence="13">BX21</strain>
    </source>
</reference>
<keyword evidence="14" id="KW-1185">Reference proteome</keyword>
<comment type="similarity">
    <text evidence="3 9">Belongs to the FliF family.</text>
</comment>
<dbReference type="GO" id="GO:0003774">
    <property type="term" value="F:cytoskeletal motor activity"/>
    <property type="evidence" value="ECO:0007669"/>
    <property type="project" value="InterPro"/>
</dbReference>
<evidence type="ECO:0000256" key="2">
    <source>
        <dbReference type="ARBA" id="ARBA00004651"/>
    </source>
</evidence>
<proteinExistence type="inferred from homology"/>
<keyword evidence="13" id="KW-0282">Flagellum</keyword>
<dbReference type="NCBIfam" id="TIGR00206">
    <property type="entry name" value="fliF"/>
    <property type="match status" value="1"/>
</dbReference>
<sequence>MEKITEIIDGAKNGWNKIDTKKKIALVSVFVIVILIASIFTYVSKKTNYVVLFRNLELEDAGNIISDLESKKMSYKLENDGRDILIDEKQVDKYRLQLAMDGMMPENSTGFEIFDDVGLMATDEDRKIMYQRAIAGELQRSIMSLDVVNSAKVHLMIPEKTIFESEAKESSASVIIDIKPSQKVTNEMIKGIAALISGAVDNLPEANVQIIDSKGNLLSGILKEENDDVSSLDVLDKYQKIQEGFERKLESNVYNLLGSALGQEKIKVSVYADLDFDAEETTTITYENPVIRSEEIKATGPNVNTFVGGGNIDDNISNVTAGENGDNSTYERSVNNELSQETKTTIKAPGKVNRMTTSVVYDGNLTEAEIEKIQNLVATATGYDFDRGDLISVESISFDKSYQDEVAKELEDIRSKEEKKALYGNYIAWGLRIAGIVVLLVLGRAILVKKKPKEEVSVEEDNMEDTNINIDQIFDGTEEVMEIEDDTKKLTAEKYAKENPELAADLIKAWLKE</sequence>
<dbReference type="InterPro" id="IPR006182">
    <property type="entry name" value="FliF_N_dom"/>
</dbReference>
<keyword evidence="5 10" id="KW-0812">Transmembrane</keyword>
<dbReference type="InterPro" id="IPR045851">
    <property type="entry name" value="AMP-bd_C_sf"/>
</dbReference>
<accession>A0A926EY18</accession>
<dbReference type="Pfam" id="PF01514">
    <property type="entry name" value="YscJ_FliF"/>
    <property type="match status" value="1"/>
</dbReference>
<evidence type="ECO:0000256" key="6">
    <source>
        <dbReference type="ARBA" id="ARBA00022989"/>
    </source>
</evidence>
<dbReference type="PANTHER" id="PTHR30046">
    <property type="entry name" value="FLAGELLAR M-RING PROTEIN"/>
    <property type="match status" value="1"/>
</dbReference>
<evidence type="ECO:0000259" key="12">
    <source>
        <dbReference type="Pfam" id="PF08345"/>
    </source>
</evidence>
<organism evidence="13 14">
    <name type="scientific">Paratissierella segnis</name>
    <dbReference type="NCBI Taxonomy" id="2763679"/>
    <lineage>
        <taxon>Bacteria</taxon>
        <taxon>Bacillati</taxon>
        <taxon>Bacillota</taxon>
        <taxon>Tissierellia</taxon>
        <taxon>Tissierellales</taxon>
        <taxon>Tissierellaceae</taxon>
        <taxon>Paratissierella</taxon>
    </lineage>
</organism>
<evidence type="ECO:0000256" key="8">
    <source>
        <dbReference type="ARBA" id="ARBA00023143"/>
    </source>
</evidence>
<keyword evidence="7 10" id="KW-0472">Membrane</keyword>
<dbReference type="Proteomes" id="UP000601171">
    <property type="component" value="Unassembled WGS sequence"/>
</dbReference>
<dbReference type="GO" id="GO:0071973">
    <property type="term" value="P:bacterial-type flagellum-dependent cell motility"/>
    <property type="evidence" value="ECO:0007669"/>
    <property type="project" value="InterPro"/>
</dbReference>
<name>A0A926EY18_9FIRM</name>
<evidence type="ECO:0000256" key="1">
    <source>
        <dbReference type="ARBA" id="ARBA00004117"/>
    </source>
</evidence>
<comment type="caution">
    <text evidence="13">The sequence shown here is derived from an EMBL/GenBank/DDBJ whole genome shotgun (WGS) entry which is preliminary data.</text>
</comment>
<dbReference type="InterPro" id="IPR013556">
    <property type="entry name" value="Flag_M-ring_C"/>
</dbReference>
<keyword evidence="6 10" id="KW-1133">Transmembrane helix</keyword>
<dbReference type="InterPro" id="IPR000067">
    <property type="entry name" value="FlgMring_FliF"/>
</dbReference>
<evidence type="ECO:0000256" key="5">
    <source>
        <dbReference type="ARBA" id="ARBA00022692"/>
    </source>
</evidence>
<dbReference type="PRINTS" id="PR01009">
    <property type="entry name" value="FLGMRINGFLIF"/>
</dbReference>
<keyword evidence="4" id="KW-1003">Cell membrane</keyword>
<protein>
    <recommendedName>
        <fullName evidence="9">Flagellar M-ring protein</fullName>
    </recommendedName>
</protein>
<keyword evidence="13" id="KW-0969">Cilium</keyword>
<feature type="domain" description="Flagellar M-ring C-terminal" evidence="12">
    <location>
        <begin position="257"/>
        <end position="398"/>
    </location>
</feature>
<dbReference type="InterPro" id="IPR043427">
    <property type="entry name" value="YscJ/FliF"/>
</dbReference>
<evidence type="ECO:0000256" key="10">
    <source>
        <dbReference type="SAM" id="Phobius"/>
    </source>
</evidence>
<keyword evidence="13" id="KW-0966">Cell projection</keyword>
<evidence type="ECO:0000256" key="3">
    <source>
        <dbReference type="ARBA" id="ARBA00007971"/>
    </source>
</evidence>
<evidence type="ECO:0000256" key="9">
    <source>
        <dbReference type="PIRNR" id="PIRNR004862"/>
    </source>
</evidence>
<dbReference type="PIRSF" id="PIRSF004862">
    <property type="entry name" value="FliF"/>
    <property type="match status" value="1"/>
</dbReference>
<evidence type="ECO:0000256" key="7">
    <source>
        <dbReference type="ARBA" id="ARBA00023136"/>
    </source>
</evidence>
<keyword evidence="8 9" id="KW-0975">Bacterial flagellum</keyword>
<comment type="function">
    <text evidence="9">The M ring may be actively involved in energy transduction.</text>
</comment>
<evidence type="ECO:0000313" key="13">
    <source>
        <dbReference type="EMBL" id="MBC8588325.1"/>
    </source>
</evidence>
<dbReference type="EMBL" id="JACRTG010000018">
    <property type="protein sequence ID" value="MBC8588325.1"/>
    <property type="molecule type" value="Genomic_DNA"/>
</dbReference>
<dbReference type="GO" id="GO:0009431">
    <property type="term" value="C:bacterial-type flagellum basal body, MS ring"/>
    <property type="evidence" value="ECO:0007669"/>
    <property type="project" value="InterPro"/>
</dbReference>
<evidence type="ECO:0000256" key="4">
    <source>
        <dbReference type="ARBA" id="ARBA00022475"/>
    </source>
</evidence>
<feature type="transmembrane region" description="Helical" evidence="10">
    <location>
        <begin position="24"/>
        <end position="43"/>
    </location>
</feature>
<dbReference type="Gene3D" id="3.30.300.30">
    <property type="match status" value="1"/>
</dbReference>
<comment type="subcellular location">
    <subcellularLocation>
        <location evidence="1 9">Bacterial flagellum basal body</location>
    </subcellularLocation>
    <subcellularLocation>
        <location evidence="2">Cell membrane</location>
        <topology evidence="2">Multi-pass membrane protein</topology>
    </subcellularLocation>
</comment>
<evidence type="ECO:0000313" key="14">
    <source>
        <dbReference type="Proteomes" id="UP000601171"/>
    </source>
</evidence>
<evidence type="ECO:0000259" key="11">
    <source>
        <dbReference type="Pfam" id="PF01514"/>
    </source>
</evidence>
<dbReference type="Pfam" id="PF08345">
    <property type="entry name" value="YscJ_FliF_C"/>
    <property type="match status" value="1"/>
</dbReference>
<gene>
    <name evidence="13" type="primary">fliF</name>
    <name evidence="13" type="ORF">H8707_08735</name>
</gene>
<feature type="domain" description="Flagellar M-ring N-terminal" evidence="11">
    <location>
        <begin position="45"/>
        <end position="219"/>
    </location>
</feature>